<gene>
    <name evidence="1" type="ORF">SR187_8040</name>
</gene>
<dbReference type="EMBL" id="AP018400">
    <property type="protein sequence ID" value="BBA93211.1"/>
    <property type="molecule type" value="Genomic_DNA"/>
</dbReference>
<protein>
    <submittedName>
        <fullName evidence="1">N-acetyltransferase</fullName>
    </submittedName>
</protein>
<keyword evidence="1" id="KW-0808">Transferase</keyword>
<dbReference type="Proteomes" id="UP000269331">
    <property type="component" value="Chromosome"/>
</dbReference>
<proteinExistence type="predicted"/>
<dbReference type="KEGG" id="srq:SR187_8040"/>
<dbReference type="AlphaFoldDB" id="A0A2Z5U0L6"/>
<reference evidence="1 2" key="1">
    <citation type="journal article" date="2018" name="Genome Biol. Evol.">
        <title>Complete Genome Sequence of Streptococcus ruminantium sp. nov. GUT-187T (=DSM 104980T =JCM 31869T), the Type Strain of S. ruminantium, and Comparison with Genome Sequences of Streptococcus suis Strains.</title>
        <authorList>
            <person name="Tohya M."/>
            <person name="Sekizaki T."/>
            <person name="Miyoshi-Akiyama T."/>
        </authorList>
    </citation>
    <scope>NUCLEOTIDE SEQUENCE [LARGE SCALE GENOMIC DNA]</scope>
    <source>
        <strain evidence="1 2">GUT187T</strain>
    </source>
</reference>
<name>A0A2Z5U0L6_9STRE</name>
<evidence type="ECO:0000313" key="2">
    <source>
        <dbReference type="Proteomes" id="UP000269331"/>
    </source>
</evidence>
<evidence type="ECO:0000313" key="1">
    <source>
        <dbReference type="EMBL" id="BBA93211.1"/>
    </source>
</evidence>
<dbReference type="GO" id="GO:0016740">
    <property type="term" value="F:transferase activity"/>
    <property type="evidence" value="ECO:0007669"/>
    <property type="project" value="UniProtKB-KW"/>
</dbReference>
<dbReference type="RefSeq" id="WP_269460237.1">
    <property type="nucleotide sequence ID" value="NZ_AP018400.1"/>
</dbReference>
<sequence>MQEARLVAFYENLGYKAIKTEPEREGMGMVYMEKQFSE</sequence>
<organism evidence="1 2">
    <name type="scientific">Streptococcus ruminantium</name>
    <dbReference type="NCBI Taxonomy" id="1917441"/>
    <lineage>
        <taxon>Bacteria</taxon>
        <taxon>Bacillati</taxon>
        <taxon>Bacillota</taxon>
        <taxon>Bacilli</taxon>
        <taxon>Lactobacillales</taxon>
        <taxon>Streptococcaceae</taxon>
        <taxon>Streptococcus</taxon>
    </lineage>
</organism>
<accession>A0A2Z5U0L6</accession>
<dbReference type="GeneID" id="77168535"/>